<dbReference type="PANTHER" id="PTHR31302:SF0">
    <property type="entry name" value="TRANSMEMBRANE PROTEIN WITH METALLOPHOSPHOESTERASE DOMAIN"/>
    <property type="match status" value="1"/>
</dbReference>
<name>A0ABW5QWS8_9BACL</name>
<dbReference type="InterPro" id="IPR051158">
    <property type="entry name" value="Metallophosphoesterase_sf"/>
</dbReference>
<evidence type="ECO:0000313" key="3">
    <source>
        <dbReference type="EMBL" id="MFD2660645.1"/>
    </source>
</evidence>
<evidence type="ECO:0000256" key="1">
    <source>
        <dbReference type="SAM" id="Phobius"/>
    </source>
</evidence>
<dbReference type="Pfam" id="PF00149">
    <property type="entry name" value="Metallophos"/>
    <property type="match status" value="1"/>
</dbReference>
<comment type="caution">
    <text evidence="3">The sequence shown here is derived from an EMBL/GenBank/DDBJ whole genome shotgun (WGS) entry which is preliminary data.</text>
</comment>
<evidence type="ECO:0000313" key="4">
    <source>
        <dbReference type="Proteomes" id="UP001597493"/>
    </source>
</evidence>
<protein>
    <submittedName>
        <fullName evidence="3">Metallophosphoesterase</fullName>
    </submittedName>
</protein>
<evidence type="ECO:0000259" key="2">
    <source>
        <dbReference type="Pfam" id="PF00149"/>
    </source>
</evidence>
<organism evidence="3 4">
    <name type="scientific">Paenibacillus thailandensis</name>
    <dbReference type="NCBI Taxonomy" id="393250"/>
    <lineage>
        <taxon>Bacteria</taxon>
        <taxon>Bacillati</taxon>
        <taxon>Bacillota</taxon>
        <taxon>Bacilli</taxon>
        <taxon>Bacillales</taxon>
        <taxon>Paenibacillaceae</taxon>
        <taxon>Paenibacillus</taxon>
    </lineage>
</organism>
<dbReference type="Gene3D" id="3.60.21.10">
    <property type="match status" value="1"/>
</dbReference>
<proteinExistence type="predicted"/>
<keyword evidence="1" id="KW-0812">Transmembrane</keyword>
<sequence length="256" mass="29131">MVYAIVILLLAAVFYVFFIFPTQWLKVVRVKQPLGIGAKVIQISDIHIENLRVPAGRIRKLIEREKPDYIFISGDFTQKEHMLPRIERYLARALVPGIPAYAVYGNHDYRLDSEGIKKLSAVIRNAGAELLLNRSVKLDGFQLVGIDDFGTRHSKVGEAFRNVDSSLPVIVLTHDPNVIDAIDREYDYLMAGHFHGMQFYIPFLFRFIDKGAVAKRGIVQGLHRERGRLIYISAGMGQTDPNARLFIRSEITIHEL</sequence>
<keyword evidence="4" id="KW-1185">Reference proteome</keyword>
<dbReference type="PANTHER" id="PTHR31302">
    <property type="entry name" value="TRANSMEMBRANE PROTEIN WITH METALLOPHOSPHOESTERASE DOMAIN-RELATED"/>
    <property type="match status" value="1"/>
</dbReference>
<feature type="domain" description="Calcineurin-like phosphoesterase" evidence="2">
    <location>
        <begin position="39"/>
        <end position="196"/>
    </location>
</feature>
<keyword evidence="1" id="KW-1133">Transmembrane helix</keyword>
<accession>A0ABW5QWS8</accession>
<dbReference type="EMBL" id="JBHUMY010000010">
    <property type="protein sequence ID" value="MFD2660645.1"/>
    <property type="molecule type" value="Genomic_DNA"/>
</dbReference>
<reference evidence="4" key="1">
    <citation type="journal article" date="2019" name="Int. J. Syst. Evol. Microbiol.">
        <title>The Global Catalogue of Microorganisms (GCM) 10K type strain sequencing project: providing services to taxonomists for standard genome sequencing and annotation.</title>
        <authorList>
            <consortium name="The Broad Institute Genomics Platform"/>
            <consortium name="The Broad Institute Genome Sequencing Center for Infectious Disease"/>
            <person name="Wu L."/>
            <person name="Ma J."/>
        </authorList>
    </citation>
    <scope>NUCLEOTIDE SEQUENCE [LARGE SCALE GENOMIC DNA]</scope>
    <source>
        <strain evidence="4">TISTR 1827</strain>
    </source>
</reference>
<dbReference type="RefSeq" id="WP_379272335.1">
    <property type="nucleotide sequence ID" value="NZ_JBHUMY010000010.1"/>
</dbReference>
<keyword evidence="1" id="KW-0472">Membrane</keyword>
<dbReference type="SUPFAM" id="SSF56300">
    <property type="entry name" value="Metallo-dependent phosphatases"/>
    <property type="match status" value="1"/>
</dbReference>
<dbReference type="Proteomes" id="UP001597493">
    <property type="component" value="Unassembled WGS sequence"/>
</dbReference>
<dbReference type="InterPro" id="IPR029052">
    <property type="entry name" value="Metallo-depent_PP-like"/>
</dbReference>
<dbReference type="InterPro" id="IPR004843">
    <property type="entry name" value="Calcineurin-like_PHP"/>
</dbReference>
<feature type="transmembrane region" description="Helical" evidence="1">
    <location>
        <begin position="6"/>
        <end position="25"/>
    </location>
</feature>
<gene>
    <name evidence="3" type="ORF">ACFSW5_10340</name>
</gene>